<comment type="function">
    <text evidence="17">Catalyzes the dehydration of the S-form of NAD(P)HX at the expense of ADP, which is converted to AMP. Together with NAD(P)HX epimerase, which catalyzes the epimerization of the S- and R-forms, the enzyme allows the repair of both epimers of NAD(P)HX, a damaged form of NAD(P)H that is a result of enzymatic or heat-dependent hydration.</text>
</comment>
<evidence type="ECO:0000259" key="20">
    <source>
        <dbReference type="PROSITE" id="PS51383"/>
    </source>
</evidence>
<feature type="domain" description="YjeF N-terminal" evidence="21">
    <location>
        <begin position="13"/>
        <end position="211"/>
    </location>
</feature>
<dbReference type="InterPro" id="IPR036652">
    <property type="entry name" value="YjeF_N_dom_sf"/>
</dbReference>
<dbReference type="NCBIfam" id="TIGR00197">
    <property type="entry name" value="yjeF_nterm"/>
    <property type="match status" value="1"/>
</dbReference>
<comment type="function">
    <text evidence="18">Catalyzes the epimerization of the S- and R-forms of NAD(P)HX, a damaged form of NAD(P)H that is a result of enzymatic or heat-dependent hydration. This is a prerequisite for the S-specific NAD(P)H-hydrate dehydratase to allow the repair of both epimers of NAD(P)HX.</text>
</comment>
<dbReference type="PROSITE" id="PS51383">
    <property type="entry name" value="YJEF_C_3"/>
    <property type="match status" value="1"/>
</dbReference>
<evidence type="ECO:0000256" key="14">
    <source>
        <dbReference type="ARBA" id="ARBA00025153"/>
    </source>
</evidence>
<feature type="binding site" evidence="17">
    <location>
        <position position="438"/>
    </location>
    <ligand>
        <name>AMP</name>
        <dbReference type="ChEBI" id="CHEBI:456215"/>
    </ligand>
</feature>
<keyword evidence="11 18" id="KW-0413">Isomerase</keyword>
<comment type="catalytic activity">
    <reaction evidence="2 18 19">
        <text>(6R)-NADPHX = (6S)-NADPHX</text>
        <dbReference type="Rhea" id="RHEA:32227"/>
        <dbReference type="ChEBI" id="CHEBI:64076"/>
        <dbReference type="ChEBI" id="CHEBI:64077"/>
        <dbReference type="EC" id="5.1.99.6"/>
    </reaction>
</comment>
<evidence type="ECO:0000256" key="17">
    <source>
        <dbReference type="HAMAP-Rule" id="MF_01965"/>
    </source>
</evidence>
<evidence type="ECO:0000313" key="22">
    <source>
        <dbReference type="EMBL" id="MBZ6074953.1"/>
    </source>
</evidence>
<dbReference type="HAMAP" id="MF_01965">
    <property type="entry name" value="NADHX_dehydratase"/>
    <property type="match status" value="1"/>
</dbReference>
<evidence type="ECO:0000256" key="2">
    <source>
        <dbReference type="ARBA" id="ARBA00000909"/>
    </source>
</evidence>
<evidence type="ECO:0000256" key="19">
    <source>
        <dbReference type="PIRNR" id="PIRNR017184"/>
    </source>
</evidence>
<dbReference type="HAMAP" id="MF_01966">
    <property type="entry name" value="NADHX_epimerase"/>
    <property type="match status" value="1"/>
</dbReference>
<dbReference type="EC" id="4.2.1.136" evidence="19"/>
<organism evidence="22 23">
    <name type="scientific">Microvirga puerhi</name>
    <dbReference type="NCBI Taxonomy" id="2876078"/>
    <lineage>
        <taxon>Bacteria</taxon>
        <taxon>Pseudomonadati</taxon>
        <taxon>Pseudomonadota</taxon>
        <taxon>Alphaproteobacteria</taxon>
        <taxon>Hyphomicrobiales</taxon>
        <taxon>Methylobacteriaceae</taxon>
        <taxon>Microvirga</taxon>
    </lineage>
</organism>
<proteinExistence type="inferred from homology"/>
<evidence type="ECO:0000256" key="18">
    <source>
        <dbReference type="HAMAP-Rule" id="MF_01966"/>
    </source>
</evidence>
<evidence type="ECO:0000256" key="10">
    <source>
        <dbReference type="ARBA" id="ARBA00023027"/>
    </source>
</evidence>
<comment type="similarity">
    <text evidence="3 19">In the N-terminal section; belongs to the NnrE/AIBP family.</text>
</comment>
<evidence type="ECO:0000256" key="13">
    <source>
        <dbReference type="ARBA" id="ARBA00023268"/>
    </source>
</evidence>
<dbReference type="Pfam" id="PF03853">
    <property type="entry name" value="YjeF_N"/>
    <property type="match status" value="1"/>
</dbReference>
<evidence type="ECO:0000256" key="16">
    <source>
        <dbReference type="ARBA" id="ARBA00049209"/>
    </source>
</evidence>
<comment type="cofactor">
    <cofactor evidence="18 19">
        <name>K(+)</name>
        <dbReference type="ChEBI" id="CHEBI:29103"/>
    </cofactor>
    <text evidence="18 19">Binds 1 potassium ion per subunit.</text>
</comment>
<keyword evidence="12 17" id="KW-0456">Lyase</keyword>
<evidence type="ECO:0000256" key="1">
    <source>
        <dbReference type="ARBA" id="ARBA00000013"/>
    </source>
</evidence>
<comment type="similarity">
    <text evidence="18">Belongs to the NnrE/AIBP family.</text>
</comment>
<comment type="caution">
    <text evidence="17">Lacks conserved residue(s) required for the propagation of feature annotation.</text>
</comment>
<gene>
    <name evidence="17" type="primary">nnrD</name>
    <name evidence="18" type="synonym">nnrE</name>
    <name evidence="22" type="ORF">K9B37_01385</name>
</gene>
<keyword evidence="23" id="KW-1185">Reference proteome</keyword>
<feature type="binding site" evidence="18">
    <location>
        <position position="157"/>
    </location>
    <ligand>
        <name>K(+)</name>
        <dbReference type="ChEBI" id="CHEBI:29103"/>
    </ligand>
</feature>
<dbReference type="InterPro" id="IPR030677">
    <property type="entry name" value="Nnr"/>
</dbReference>
<dbReference type="CDD" id="cd01171">
    <property type="entry name" value="YXKO-related"/>
    <property type="match status" value="1"/>
</dbReference>
<dbReference type="Proteomes" id="UP000704176">
    <property type="component" value="Unassembled WGS sequence"/>
</dbReference>
<comment type="similarity">
    <text evidence="17">Belongs to the NnrD/CARKD family.</text>
</comment>
<evidence type="ECO:0000259" key="21">
    <source>
        <dbReference type="PROSITE" id="PS51385"/>
    </source>
</evidence>
<dbReference type="InterPro" id="IPR029056">
    <property type="entry name" value="Ribokinase-like"/>
</dbReference>
<feature type="binding site" evidence="17">
    <location>
        <position position="371"/>
    </location>
    <ligand>
        <name>(6S)-NADPHX</name>
        <dbReference type="ChEBI" id="CHEBI:64076"/>
    </ligand>
</feature>
<sequence length="495" mass="50971">MTRVELLPTAQQMREADAAAIAAGTPGFVLMTRAGEAVASVAESMVTPGAQVLVVAGPGNNGGDGFVAARILQDREYRVILALATARDRLRGDAAKAAEGWVGEVTPVQAAPFESADLIVDALFGTGLGRDLAGDARLAIERINASGRPVLAVDLPSGIDSDSGEVRGLAVLADRTVTFAARKPGHLLLPGRRFSGLVEVADIGIDAQAPGADRIATFANRPALWSGALPRPHLGSHKYERGHTLVLSGGATRTGAARLAARAALRIGSGLVTVASPPEAIGVNAAHLTAVMLRGCEGPEGLHAILQDQRFNALVLGPALGVHAATRAMVAVATLARRSLLLDADALTSFEGLASEMHQAFHHAPTVLTPHDGEFNRLFKGHPDLLDPPSKLERARRAAAYTGAVLVLKGMDTVIAAPDGRAVINENGTPYLATAGSGDTLCGIIAGLMAQHMPAFEAACAGVWIHAAAGASFGPGLISEDLADLIPNVLSDLLN</sequence>
<keyword evidence="6 17" id="KW-0547">Nucleotide-binding</keyword>
<feature type="binding site" evidence="18">
    <location>
        <position position="154"/>
    </location>
    <ligand>
        <name>(6S)-NADPHX</name>
        <dbReference type="ChEBI" id="CHEBI:64076"/>
    </ligand>
</feature>
<evidence type="ECO:0000256" key="5">
    <source>
        <dbReference type="ARBA" id="ARBA00022723"/>
    </source>
</evidence>
<dbReference type="SUPFAM" id="SSF53613">
    <property type="entry name" value="Ribokinase-like"/>
    <property type="match status" value="1"/>
</dbReference>
<evidence type="ECO:0000256" key="8">
    <source>
        <dbReference type="ARBA" id="ARBA00022857"/>
    </source>
</evidence>
<dbReference type="InterPro" id="IPR004443">
    <property type="entry name" value="YjeF_N_dom"/>
</dbReference>
<comment type="subunit">
    <text evidence="17">Homotetramer.</text>
</comment>
<feature type="binding site" evidence="18">
    <location>
        <begin position="125"/>
        <end position="131"/>
    </location>
    <ligand>
        <name>(6S)-NADPHX</name>
        <dbReference type="ChEBI" id="CHEBI:64076"/>
    </ligand>
</feature>
<comment type="catalytic activity">
    <reaction evidence="15 17 19">
        <text>(6S)-NADHX + ADP = AMP + phosphate + NADH + H(+)</text>
        <dbReference type="Rhea" id="RHEA:32223"/>
        <dbReference type="ChEBI" id="CHEBI:15378"/>
        <dbReference type="ChEBI" id="CHEBI:43474"/>
        <dbReference type="ChEBI" id="CHEBI:57945"/>
        <dbReference type="ChEBI" id="CHEBI:64074"/>
        <dbReference type="ChEBI" id="CHEBI:456215"/>
        <dbReference type="ChEBI" id="CHEBI:456216"/>
        <dbReference type="EC" id="4.2.1.136"/>
    </reaction>
</comment>
<dbReference type="NCBIfam" id="TIGR00196">
    <property type="entry name" value="yjeF_cterm"/>
    <property type="match status" value="1"/>
</dbReference>
<accession>A0ABS7VHH3</accession>
<dbReference type="SUPFAM" id="SSF64153">
    <property type="entry name" value="YjeF N-terminal domain-like"/>
    <property type="match status" value="1"/>
</dbReference>
<feature type="domain" description="YjeF C-terminal" evidence="20">
    <location>
        <begin position="221"/>
        <end position="493"/>
    </location>
</feature>
<comment type="function">
    <text evidence="14 19">Bifunctional enzyme that catalyzes the epimerization of the S- and R-forms of NAD(P)HX and the dehydration of the S-form of NAD(P)HX at the expense of ADP, which is converted to AMP. This allows the repair of both epimers of NAD(P)HX, a damaged form of NAD(P)H that is a result of enzymatic or heat-dependent hydration.</text>
</comment>
<evidence type="ECO:0000256" key="6">
    <source>
        <dbReference type="ARBA" id="ARBA00022741"/>
    </source>
</evidence>
<comment type="caution">
    <text evidence="22">The sequence shown here is derived from an EMBL/GenBank/DDBJ whole genome shotgun (WGS) entry which is preliminary data.</text>
</comment>
<evidence type="ECO:0000256" key="9">
    <source>
        <dbReference type="ARBA" id="ARBA00022958"/>
    </source>
</evidence>
<dbReference type="EMBL" id="JAIRBM010000001">
    <property type="protein sequence ID" value="MBZ6074953.1"/>
    <property type="molecule type" value="Genomic_DNA"/>
</dbReference>
<dbReference type="PIRSF" id="PIRSF017184">
    <property type="entry name" value="Nnr"/>
    <property type="match status" value="1"/>
</dbReference>
<dbReference type="Pfam" id="PF01256">
    <property type="entry name" value="Carb_kinase"/>
    <property type="match status" value="1"/>
</dbReference>
<keyword evidence="7 17" id="KW-0067">ATP-binding</keyword>
<keyword evidence="9 18" id="KW-0630">Potassium</keyword>
<evidence type="ECO:0000313" key="23">
    <source>
        <dbReference type="Proteomes" id="UP000704176"/>
    </source>
</evidence>
<feature type="binding site" evidence="18">
    <location>
        <position position="61"/>
    </location>
    <ligand>
        <name>K(+)</name>
        <dbReference type="ChEBI" id="CHEBI:29103"/>
    </ligand>
</feature>
<evidence type="ECO:0000256" key="3">
    <source>
        <dbReference type="ARBA" id="ARBA00006001"/>
    </source>
</evidence>
<keyword evidence="10 17" id="KW-0520">NAD</keyword>
<keyword evidence="8 17" id="KW-0521">NADP</keyword>
<protein>
    <recommendedName>
        <fullName evidence="19">Bifunctional NAD(P)H-hydrate repair enzyme</fullName>
    </recommendedName>
    <alternativeName>
        <fullName evidence="19">Nicotinamide nucleotide repair protein</fullName>
    </alternativeName>
    <domain>
        <recommendedName>
            <fullName evidence="19">ADP-dependent (S)-NAD(P)H-hydrate dehydratase</fullName>
            <ecNumber evidence="19">4.2.1.136</ecNumber>
        </recommendedName>
        <alternativeName>
            <fullName evidence="19">ADP-dependent NAD(P)HX dehydratase</fullName>
        </alternativeName>
    </domain>
    <domain>
        <recommendedName>
            <fullName evidence="19">NAD(P)H-hydrate epimerase</fullName>
            <ecNumber evidence="19">5.1.99.6</ecNumber>
        </recommendedName>
    </domain>
</protein>
<feature type="binding site" evidence="18">
    <location>
        <begin position="60"/>
        <end position="64"/>
    </location>
    <ligand>
        <name>(6S)-NADPHX</name>
        <dbReference type="ChEBI" id="CHEBI:64076"/>
    </ligand>
</feature>
<dbReference type="PANTHER" id="PTHR12592">
    <property type="entry name" value="ATP-DEPENDENT (S)-NAD(P)H-HYDRATE DEHYDRATASE FAMILY MEMBER"/>
    <property type="match status" value="1"/>
</dbReference>
<feature type="binding site" evidence="17">
    <location>
        <begin position="409"/>
        <end position="413"/>
    </location>
    <ligand>
        <name>AMP</name>
        <dbReference type="ChEBI" id="CHEBI:456215"/>
    </ligand>
</feature>
<comment type="catalytic activity">
    <reaction evidence="1 18 19">
        <text>(6R)-NADHX = (6S)-NADHX</text>
        <dbReference type="Rhea" id="RHEA:32215"/>
        <dbReference type="ChEBI" id="CHEBI:64074"/>
        <dbReference type="ChEBI" id="CHEBI:64075"/>
        <dbReference type="EC" id="5.1.99.6"/>
    </reaction>
</comment>
<evidence type="ECO:0000256" key="4">
    <source>
        <dbReference type="ARBA" id="ARBA00009524"/>
    </source>
</evidence>
<name>A0ABS7VHH3_9HYPH</name>
<comment type="cofactor">
    <cofactor evidence="17">
        <name>Mg(2+)</name>
        <dbReference type="ChEBI" id="CHEBI:18420"/>
    </cofactor>
</comment>
<keyword evidence="13" id="KW-0511">Multifunctional enzyme</keyword>
<dbReference type="PROSITE" id="PS51385">
    <property type="entry name" value="YJEF_N"/>
    <property type="match status" value="1"/>
</dbReference>
<dbReference type="EC" id="5.1.99.6" evidence="19"/>
<evidence type="ECO:0000256" key="15">
    <source>
        <dbReference type="ARBA" id="ARBA00048238"/>
    </source>
</evidence>
<evidence type="ECO:0000256" key="12">
    <source>
        <dbReference type="ARBA" id="ARBA00023239"/>
    </source>
</evidence>
<feature type="binding site" evidence="17">
    <location>
        <position position="439"/>
    </location>
    <ligand>
        <name>(6S)-NADPHX</name>
        <dbReference type="ChEBI" id="CHEBI:64076"/>
    </ligand>
</feature>
<evidence type="ECO:0000256" key="7">
    <source>
        <dbReference type="ARBA" id="ARBA00022840"/>
    </source>
</evidence>
<reference evidence="22 23" key="1">
    <citation type="submission" date="2021-09" db="EMBL/GenBank/DDBJ databases">
        <title>The complete genome sequence of a new microorganism.</title>
        <authorList>
            <person name="Zi Z."/>
        </authorList>
    </citation>
    <scope>NUCLEOTIDE SEQUENCE [LARGE SCALE GENOMIC DNA]</scope>
    <source>
        <strain evidence="22 23">WGZ8</strain>
    </source>
</reference>
<keyword evidence="5 18" id="KW-0479">Metal-binding</keyword>
<dbReference type="PANTHER" id="PTHR12592:SF0">
    <property type="entry name" value="ATP-DEPENDENT (S)-NAD(P)H-HYDRATE DEHYDRATASE"/>
    <property type="match status" value="1"/>
</dbReference>
<dbReference type="Gene3D" id="3.40.50.10260">
    <property type="entry name" value="YjeF N-terminal domain"/>
    <property type="match status" value="1"/>
</dbReference>
<dbReference type="RefSeq" id="WP_224310999.1">
    <property type="nucleotide sequence ID" value="NZ_JAIRBM010000001.1"/>
</dbReference>
<evidence type="ECO:0000256" key="11">
    <source>
        <dbReference type="ARBA" id="ARBA00023235"/>
    </source>
</evidence>
<comment type="catalytic activity">
    <reaction evidence="16 17 19">
        <text>(6S)-NADPHX + ADP = AMP + phosphate + NADPH + H(+)</text>
        <dbReference type="Rhea" id="RHEA:32235"/>
        <dbReference type="ChEBI" id="CHEBI:15378"/>
        <dbReference type="ChEBI" id="CHEBI:43474"/>
        <dbReference type="ChEBI" id="CHEBI:57783"/>
        <dbReference type="ChEBI" id="CHEBI:64076"/>
        <dbReference type="ChEBI" id="CHEBI:456215"/>
        <dbReference type="ChEBI" id="CHEBI:456216"/>
        <dbReference type="EC" id="4.2.1.136"/>
    </reaction>
</comment>
<dbReference type="Gene3D" id="3.40.1190.20">
    <property type="match status" value="1"/>
</dbReference>
<comment type="similarity">
    <text evidence="4 19">In the C-terminal section; belongs to the NnrD/CARKD family.</text>
</comment>
<feature type="binding site" evidence="18">
    <location>
        <position position="121"/>
    </location>
    <ligand>
        <name>K(+)</name>
        <dbReference type="ChEBI" id="CHEBI:29103"/>
    </ligand>
</feature>
<dbReference type="InterPro" id="IPR000631">
    <property type="entry name" value="CARKD"/>
</dbReference>
<feature type="binding site" evidence="17">
    <location>
        <position position="256"/>
    </location>
    <ligand>
        <name>(6S)-NADPHX</name>
        <dbReference type="ChEBI" id="CHEBI:64076"/>
    </ligand>
</feature>